<sequence>MLRILAFHIRSYLVVIQRRQHGRVETVVLETTQWLTRETRLHSEQNRTRHGPLMNKLASETRNREGLSHSFPDWADVSFQIWQRPQISSGIVIPRTILQAQRALAEPSRIQCDCPDAILLCSNHGMPGFPPSPQHYTVEVYCRSNQDMVMHSYRWPSK</sequence>
<dbReference type="EMBL" id="MU863633">
    <property type="protein sequence ID" value="KAK4102013.1"/>
    <property type="molecule type" value="Genomic_DNA"/>
</dbReference>
<accession>A0AAN6T255</accession>
<keyword evidence="2" id="KW-1185">Reference proteome</keyword>
<comment type="caution">
    <text evidence="1">The sequence shown here is derived from an EMBL/GenBank/DDBJ whole genome shotgun (WGS) entry which is preliminary data.</text>
</comment>
<proteinExistence type="predicted"/>
<evidence type="ECO:0000313" key="2">
    <source>
        <dbReference type="Proteomes" id="UP001305647"/>
    </source>
</evidence>
<dbReference type="Proteomes" id="UP001305647">
    <property type="component" value="Unassembled WGS sequence"/>
</dbReference>
<evidence type="ECO:0000313" key="1">
    <source>
        <dbReference type="EMBL" id="KAK4102013.1"/>
    </source>
</evidence>
<reference evidence="1" key="2">
    <citation type="submission" date="2023-05" db="EMBL/GenBank/DDBJ databases">
        <authorList>
            <consortium name="Lawrence Berkeley National Laboratory"/>
            <person name="Steindorff A."/>
            <person name="Hensen N."/>
            <person name="Bonometti L."/>
            <person name="Westerberg I."/>
            <person name="Brannstrom I.O."/>
            <person name="Guillou S."/>
            <person name="Cros-Aarteil S."/>
            <person name="Calhoun S."/>
            <person name="Haridas S."/>
            <person name="Kuo A."/>
            <person name="Mondo S."/>
            <person name="Pangilinan J."/>
            <person name="Riley R."/>
            <person name="Labutti K."/>
            <person name="Andreopoulos B."/>
            <person name="Lipzen A."/>
            <person name="Chen C."/>
            <person name="Yanf M."/>
            <person name="Daum C."/>
            <person name="Ng V."/>
            <person name="Clum A."/>
            <person name="Ohm R."/>
            <person name="Martin F."/>
            <person name="Silar P."/>
            <person name="Natvig D."/>
            <person name="Lalanne C."/>
            <person name="Gautier V."/>
            <person name="Ament-Velasquez S.L."/>
            <person name="Kruys A."/>
            <person name="Hutchinson M.I."/>
            <person name="Powell A.J."/>
            <person name="Barry K."/>
            <person name="Miller A.N."/>
            <person name="Grigoriev I.V."/>
            <person name="Debuchy R."/>
            <person name="Gladieux P."/>
            <person name="Thoren M.H."/>
            <person name="Johannesson H."/>
        </authorList>
    </citation>
    <scope>NUCLEOTIDE SEQUENCE</scope>
    <source>
        <strain evidence="1">CBS 757.83</strain>
    </source>
</reference>
<name>A0AAN6T255_9PEZI</name>
<protein>
    <submittedName>
        <fullName evidence="1">Uncharacterized protein</fullName>
    </submittedName>
</protein>
<reference evidence="1" key="1">
    <citation type="journal article" date="2023" name="Mol. Phylogenet. Evol.">
        <title>Genome-scale phylogeny and comparative genomics of the fungal order Sordariales.</title>
        <authorList>
            <person name="Hensen N."/>
            <person name="Bonometti L."/>
            <person name="Westerberg I."/>
            <person name="Brannstrom I.O."/>
            <person name="Guillou S."/>
            <person name="Cros-Aarteil S."/>
            <person name="Calhoun S."/>
            <person name="Haridas S."/>
            <person name="Kuo A."/>
            <person name="Mondo S."/>
            <person name="Pangilinan J."/>
            <person name="Riley R."/>
            <person name="LaButti K."/>
            <person name="Andreopoulos B."/>
            <person name="Lipzen A."/>
            <person name="Chen C."/>
            <person name="Yan M."/>
            <person name="Daum C."/>
            <person name="Ng V."/>
            <person name="Clum A."/>
            <person name="Steindorff A."/>
            <person name="Ohm R.A."/>
            <person name="Martin F."/>
            <person name="Silar P."/>
            <person name="Natvig D.O."/>
            <person name="Lalanne C."/>
            <person name="Gautier V."/>
            <person name="Ament-Velasquez S.L."/>
            <person name="Kruys A."/>
            <person name="Hutchinson M.I."/>
            <person name="Powell A.J."/>
            <person name="Barry K."/>
            <person name="Miller A.N."/>
            <person name="Grigoriev I.V."/>
            <person name="Debuchy R."/>
            <person name="Gladieux P."/>
            <person name="Hiltunen Thoren M."/>
            <person name="Johannesson H."/>
        </authorList>
    </citation>
    <scope>NUCLEOTIDE SEQUENCE</scope>
    <source>
        <strain evidence="1">CBS 757.83</strain>
    </source>
</reference>
<organism evidence="1 2">
    <name type="scientific">Parathielavia hyrcaniae</name>
    <dbReference type="NCBI Taxonomy" id="113614"/>
    <lineage>
        <taxon>Eukaryota</taxon>
        <taxon>Fungi</taxon>
        <taxon>Dikarya</taxon>
        <taxon>Ascomycota</taxon>
        <taxon>Pezizomycotina</taxon>
        <taxon>Sordariomycetes</taxon>
        <taxon>Sordariomycetidae</taxon>
        <taxon>Sordariales</taxon>
        <taxon>Chaetomiaceae</taxon>
        <taxon>Parathielavia</taxon>
    </lineage>
</organism>
<gene>
    <name evidence="1" type="ORF">N658DRAFT_43938</name>
</gene>
<dbReference type="AlphaFoldDB" id="A0AAN6T255"/>